<keyword evidence="2" id="KW-1185">Reference proteome</keyword>
<evidence type="ECO:0000313" key="1">
    <source>
        <dbReference type="EMBL" id="QRD03638.1"/>
    </source>
</evidence>
<accession>A0A7U2FE60</accession>
<organism evidence="1 2">
    <name type="scientific">Phaeosphaeria nodorum (strain SN15 / ATCC MYA-4574 / FGSC 10173)</name>
    <name type="common">Glume blotch fungus</name>
    <name type="synonym">Parastagonospora nodorum</name>
    <dbReference type="NCBI Taxonomy" id="321614"/>
    <lineage>
        <taxon>Eukaryota</taxon>
        <taxon>Fungi</taxon>
        <taxon>Dikarya</taxon>
        <taxon>Ascomycota</taxon>
        <taxon>Pezizomycotina</taxon>
        <taxon>Dothideomycetes</taxon>
        <taxon>Pleosporomycetidae</taxon>
        <taxon>Pleosporales</taxon>
        <taxon>Pleosporineae</taxon>
        <taxon>Phaeosphaeriaceae</taxon>
        <taxon>Parastagonospora</taxon>
    </lineage>
</organism>
<dbReference type="AlphaFoldDB" id="A0A7U2FE60"/>
<reference evidence="2" key="1">
    <citation type="journal article" date="2021" name="BMC Genomics">
        <title>Chromosome-level genome assembly and manually-curated proteome of model necrotroph Parastagonospora nodorum Sn15 reveals a genome-wide trove of candidate effector homologs, and redundancy of virulence-related functions within an accessory chromosome.</title>
        <authorList>
            <person name="Bertazzoni S."/>
            <person name="Jones D.A.B."/>
            <person name="Phan H.T."/>
            <person name="Tan K.-C."/>
            <person name="Hane J.K."/>
        </authorList>
    </citation>
    <scope>NUCLEOTIDE SEQUENCE [LARGE SCALE GENOMIC DNA]</scope>
    <source>
        <strain evidence="2">SN15 / ATCC MYA-4574 / FGSC 10173)</strain>
    </source>
</reference>
<evidence type="ECO:0000313" key="2">
    <source>
        <dbReference type="Proteomes" id="UP000663193"/>
    </source>
</evidence>
<dbReference type="EMBL" id="CP069037">
    <property type="protein sequence ID" value="QRD03638.1"/>
    <property type="molecule type" value="Genomic_DNA"/>
</dbReference>
<dbReference type="VEuPathDB" id="FungiDB:JI435_420030"/>
<gene>
    <name evidence="1" type="ORF">JI435_420030</name>
</gene>
<protein>
    <submittedName>
        <fullName evidence="1">Uncharacterized protein</fullName>
    </submittedName>
</protein>
<name>A0A7U2FE60_PHANO</name>
<dbReference type="Proteomes" id="UP000663193">
    <property type="component" value="Chromosome 15"/>
</dbReference>
<sequence>MVRRGNRIGFGASSCEFASRGPNLSEAQESMPQRFVIAHYLIQVWSAIPLRFFPPLAIAHIRICCRPHVGCPICTSFRASHRLQWANQPPPTCPVASKHKIKRLA</sequence>
<proteinExistence type="predicted"/>